<evidence type="ECO:0000256" key="1">
    <source>
        <dbReference type="ARBA" id="ARBA00023054"/>
    </source>
</evidence>
<reference evidence="3 4" key="1">
    <citation type="submission" date="2019-01" db="EMBL/GenBank/DDBJ databases">
        <title>Sequencing of cultivated peanut Arachis hypogaea provides insights into genome evolution and oil improvement.</title>
        <authorList>
            <person name="Chen X."/>
        </authorList>
    </citation>
    <scope>NUCLEOTIDE SEQUENCE [LARGE SCALE GENOMIC DNA]</scope>
    <source>
        <strain evidence="4">cv. Fuhuasheng</strain>
        <tissue evidence="3">Leaves</tissue>
    </source>
</reference>
<dbReference type="EMBL" id="SDMP01000006">
    <property type="protein sequence ID" value="RYR55207.1"/>
    <property type="molecule type" value="Genomic_DNA"/>
</dbReference>
<evidence type="ECO:0000256" key="2">
    <source>
        <dbReference type="SAM" id="Coils"/>
    </source>
</evidence>
<proteinExistence type="predicted"/>
<feature type="coiled-coil region" evidence="2">
    <location>
        <begin position="344"/>
        <end position="532"/>
    </location>
</feature>
<dbReference type="PANTHER" id="PTHR23160">
    <property type="entry name" value="SYNAPTONEMAL COMPLEX PROTEIN-RELATED"/>
    <property type="match status" value="1"/>
</dbReference>
<feature type="coiled-coil region" evidence="2">
    <location>
        <begin position="602"/>
        <end position="711"/>
    </location>
</feature>
<feature type="coiled-coil region" evidence="2">
    <location>
        <begin position="65"/>
        <end position="294"/>
    </location>
</feature>
<dbReference type="SMR" id="A0A445CW89"/>
<keyword evidence="1 2" id="KW-0175">Coiled coil</keyword>
<comment type="caution">
    <text evidence="3">The sequence shown here is derived from an EMBL/GenBank/DDBJ whole genome shotgun (WGS) entry which is preliminary data.</text>
</comment>
<keyword evidence="4" id="KW-1185">Reference proteome</keyword>
<dbReference type="PANTHER" id="PTHR23160:SF19">
    <property type="entry name" value="MYOSIN HEAVY CHAIN-RELATED PROTEIN"/>
    <property type="match status" value="1"/>
</dbReference>
<dbReference type="GO" id="GO:0007131">
    <property type="term" value="P:reciprocal meiotic recombination"/>
    <property type="evidence" value="ECO:0007669"/>
    <property type="project" value="TreeGrafter"/>
</dbReference>
<dbReference type="Proteomes" id="UP000289738">
    <property type="component" value="Chromosome A06"/>
</dbReference>
<dbReference type="Gramene" id="arahy.Tifrunner.gnm2.ann2.Ah06g394100.1">
    <property type="protein sequence ID" value="arahy.Tifrunner.gnm2.ann2.Ah06g394100.1-CDS"/>
    <property type="gene ID" value="arahy.Tifrunner.gnm2.ann2.Ah06g394100"/>
</dbReference>
<gene>
    <name evidence="3" type="ORF">Ahy_A06g030455</name>
</gene>
<dbReference type="AlphaFoldDB" id="A0A445CW89"/>
<dbReference type="STRING" id="3818.A0A445CW89"/>
<dbReference type="OrthoDB" id="2019763at2759"/>
<name>A0A445CW89_ARAHY</name>
<protein>
    <submittedName>
        <fullName evidence="3">Uncharacterized protein</fullName>
    </submittedName>
</protein>
<sequence>MAFNSSLRLPSSSQYYSHFCSVRFKYSKLHNVHSRIDLVTTKKRKCCIRSILNDNRPSINDYGAAKSARLLLEKLFEQAQKLEHQMATGVTGESYGGEDAQLAYNLSMLESDLQAALRELIKKEEHLLEIERMVILESTELKHTKEELEQQEREIAAARTKYEKLEEEMKEAKTNLVSQAGQMEVLKLLLRERDQEVATMKRALSLKEAEVEQMKIDLVKKSEEAATFDAELKQKAQLLIETNEVMNKQKIELQELQKAVHVKDQELQVSLTQRKSEEEKLKSAEATLEQQTMEWLLAQEELKRLGEDASRHAQESNETLEDFRRVKKLLTDVRSELVSSQQSLASSRGKMEEQERLLEQQLSELAEQRENVMSYMASLYDAQVEVENERGKLRIAEARNRELERDLTMEKELVEKLQEELKKEGTTLEQAVREVSFLKQELEKKSTEFNETTAILHAKETELVDAKMEIQHFKSEKASLQAILEEKDLELSNARKTLAEVNNEISDLKLHLRDKEEQLIEATCSLKEKDERVKTIENILYDTSLKASQAETVVEQILDVTNKLVASIKDEDINSSRALHEEGSELLEQLIKEPDNEVRWQQKRLESELQLTKDNLKAKEMEVLAAHRALTIKDEELKMTLARLDAKEEELKKVREELTEDTNDLKRRYALTQEKIGEKSMEDLAVERLQLEAAQSEVEAATSAIHELTEMRRQLLTKAISIYQKPDSMTDMNNTCFAEVKEGIATLSAMTDQLVREVGIVSAK</sequence>
<organism evidence="3 4">
    <name type="scientific">Arachis hypogaea</name>
    <name type="common">Peanut</name>
    <dbReference type="NCBI Taxonomy" id="3818"/>
    <lineage>
        <taxon>Eukaryota</taxon>
        <taxon>Viridiplantae</taxon>
        <taxon>Streptophyta</taxon>
        <taxon>Embryophyta</taxon>
        <taxon>Tracheophyta</taxon>
        <taxon>Spermatophyta</taxon>
        <taxon>Magnoliopsida</taxon>
        <taxon>eudicotyledons</taxon>
        <taxon>Gunneridae</taxon>
        <taxon>Pentapetalae</taxon>
        <taxon>rosids</taxon>
        <taxon>fabids</taxon>
        <taxon>Fabales</taxon>
        <taxon>Fabaceae</taxon>
        <taxon>Papilionoideae</taxon>
        <taxon>50 kb inversion clade</taxon>
        <taxon>dalbergioids sensu lato</taxon>
        <taxon>Dalbergieae</taxon>
        <taxon>Pterocarpus clade</taxon>
        <taxon>Arachis</taxon>
    </lineage>
</organism>
<evidence type="ECO:0000313" key="3">
    <source>
        <dbReference type="EMBL" id="RYR55207.1"/>
    </source>
</evidence>
<evidence type="ECO:0000313" key="4">
    <source>
        <dbReference type="Proteomes" id="UP000289738"/>
    </source>
</evidence>
<accession>A0A445CW89</accession>